<dbReference type="VEuPathDB" id="ToxoDB:EMH_0001650"/>
<reference evidence="2" key="1">
    <citation type="submission" date="2013-10" db="EMBL/GenBank/DDBJ databases">
        <title>Genomic analysis of the causative agents of coccidiosis in chickens.</title>
        <authorList>
            <person name="Reid A.J."/>
            <person name="Blake D."/>
            <person name="Billington K."/>
            <person name="Browne H."/>
            <person name="Dunn M."/>
            <person name="Hung S."/>
            <person name="Kawahara F."/>
            <person name="Miranda-Saavedra D."/>
            <person name="Mourier T."/>
            <person name="Nagra H."/>
            <person name="Otto T.D."/>
            <person name="Rawlings N."/>
            <person name="Sanchez A."/>
            <person name="Sanders M."/>
            <person name="Subramaniam C."/>
            <person name="Tay Y."/>
            <person name="Dear P."/>
            <person name="Doerig C."/>
            <person name="Gruber A."/>
            <person name="Parkinson J."/>
            <person name="Shirley M."/>
            <person name="Wan K.L."/>
            <person name="Berriman M."/>
            <person name="Tomley F."/>
            <person name="Pain A."/>
        </authorList>
    </citation>
    <scope>NUCLEOTIDE SEQUENCE [LARGE SCALE GENOMIC DNA]</scope>
    <source>
        <strain evidence="2">Houghton</strain>
    </source>
</reference>
<keyword evidence="3" id="KW-1185">Reference proteome</keyword>
<dbReference type="OrthoDB" id="348229at2759"/>
<sequence>MLALRAADGIDLLHLLTLSAAAAAAAAAISQPAARAAAAEYAPKLLLHPAATIEDLLRCSAAFVDCRQPNPSTAAAAATATAAAAAAAAADVRDASTAAKEGEAMLLLLQQVLPSVLSGAAAFLQNPQLAEIRVYVHPNIQVEQQQLSSRHQCVTNKTFGAACASLLKEIEATQAVLVETEEEGQWRLNVVSGETEAAVVEKATQLIQVLYRHRSSSSSSSSSSNVSCRLLLKAPDGLLLSDAIIRNIYLQLDEACTPIEALLRD</sequence>
<name>U6JUU5_9EIME</name>
<dbReference type="RefSeq" id="XP_013351105.1">
    <property type="nucleotide sequence ID" value="XM_013495651.1"/>
</dbReference>
<accession>U6JUU5</accession>
<feature type="signal peptide" evidence="1">
    <location>
        <begin position="1"/>
        <end position="27"/>
    </location>
</feature>
<dbReference type="GeneID" id="25375240"/>
<dbReference type="AlphaFoldDB" id="U6JUU5"/>
<evidence type="ECO:0000313" key="2">
    <source>
        <dbReference type="EMBL" id="CDJ28531.1"/>
    </source>
</evidence>
<reference evidence="2" key="2">
    <citation type="submission" date="2013-10" db="EMBL/GenBank/DDBJ databases">
        <authorList>
            <person name="Aslett M."/>
        </authorList>
    </citation>
    <scope>NUCLEOTIDE SEQUENCE [LARGE SCALE GENOMIC DNA]</scope>
    <source>
        <strain evidence="2">Houghton</strain>
    </source>
</reference>
<dbReference type="Proteomes" id="UP000030744">
    <property type="component" value="Unassembled WGS sequence"/>
</dbReference>
<protein>
    <submittedName>
        <fullName evidence="2">Radical SAM domain containing protein, putative</fullName>
    </submittedName>
</protein>
<keyword evidence="1" id="KW-0732">Signal</keyword>
<feature type="chain" id="PRO_5004670893" evidence="1">
    <location>
        <begin position="28"/>
        <end position="265"/>
    </location>
</feature>
<proteinExistence type="predicted"/>
<organism evidence="2 3">
    <name type="scientific">Eimeria mitis</name>
    <dbReference type="NCBI Taxonomy" id="44415"/>
    <lineage>
        <taxon>Eukaryota</taxon>
        <taxon>Sar</taxon>
        <taxon>Alveolata</taxon>
        <taxon>Apicomplexa</taxon>
        <taxon>Conoidasida</taxon>
        <taxon>Coccidia</taxon>
        <taxon>Eucoccidiorida</taxon>
        <taxon>Eimeriorina</taxon>
        <taxon>Eimeriidae</taxon>
        <taxon>Eimeria</taxon>
    </lineage>
</organism>
<gene>
    <name evidence="2" type="ORF">EMH_0001650</name>
</gene>
<evidence type="ECO:0000313" key="3">
    <source>
        <dbReference type="Proteomes" id="UP000030744"/>
    </source>
</evidence>
<evidence type="ECO:0000256" key="1">
    <source>
        <dbReference type="SAM" id="SignalP"/>
    </source>
</evidence>
<dbReference type="EMBL" id="HG681417">
    <property type="protein sequence ID" value="CDJ28531.1"/>
    <property type="molecule type" value="Genomic_DNA"/>
</dbReference>